<evidence type="ECO:0000313" key="2">
    <source>
        <dbReference type="EMBL" id="EWY38572.1"/>
    </source>
</evidence>
<dbReference type="InterPro" id="IPR011009">
    <property type="entry name" value="Kinase-like_dom_sf"/>
</dbReference>
<dbReference type="RefSeq" id="WP_037456710.1">
    <property type="nucleotide sequence ID" value="NZ_AVFL01000017.1"/>
</dbReference>
<reference evidence="2 3" key="1">
    <citation type="submission" date="2013-08" db="EMBL/GenBank/DDBJ databases">
        <title>The genome sequence of Skermanella stibiiresistens.</title>
        <authorList>
            <person name="Zhu W."/>
            <person name="Wang G."/>
        </authorList>
    </citation>
    <scope>NUCLEOTIDE SEQUENCE [LARGE SCALE GENOMIC DNA]</scope>
    <source>
        <strain evidence="2 3">SB22</strain>
    </source>
</reference>
<dbReference type="EMBL" id="AVFL01000017">
    <property type="protein sequence ID" value="EWY38572.1"/>
    <property type="molecule type" value="Genomic_DNA"/>
</dbReference>
<comment type="caution">
    <text evidence="2">The sequence shown here is derived from an EMBL/GenBank/DDBJ whole genome shotgun (WGS) entry which is preliminary data.</text>
</comment>
<keyword evidence="3" id="KW-1185">Reference proteome</keyword>
<dbReference type="Gene3D" id="3.90.1200.10">
    <property type="match status" value="1"/>
</dbReference>
<proteinExistence type="predicted"/>
<organism evidence="2 3">
    <name type="scientific">Skermanella stibiiresistens SB22</name>
    <dbReference type="NCBI Taxonomy" id="1385369"/>
    <lineage>
        <taxon>Bacteria</taxon>
        <taxon>Pseudomonadati</taxon>
        <taxon>Pseudomonadota</taxon>
        <taxon>Alphaproteobacteria</taxon>
        <taxon>Rhodospirillales</taxon>
        <taxon>Azospirillaceae</taxon>
        <taxon>Skermanella</taxon>
    </lineage>
</organism>
<gene>
    <name evidence="2" type="ORF">N825_12230</name>
</gene>
<dbReference type="GO" id="GO:0016740">
    <property type="term" value="F:transferase activity"/>
    <property type="evidence" value="ECO:0007669"/>
    <property type="project" value="UniProtKB-KW"/>
</dbReference>
<dbReference type="SUPFAM" id="SSF56112">
    <property type="entry name" value="Protein kinase-like (PK-like)"/>
    <property type="match status" value="1"/>
</dbReference>
<name>W9H1H7_9PROT</name>
<dbReference type="InterPro" id="IPR002575">
    <property type="entry name" value="Aminoglycoside_PTrfase"/>
</dbReference>
<protein>
    <submittedName>
        <fullName evidence="2">Aminoglycoside phosphotransferase</fullName>
    </submittedName>
</protein>
<dbReference type="Proteomes" id="UP000019486">
    <property type="component" value="Unassembled WGS sequence"/>
</dbReference>
<accession>W9H1H7</accession>
<sequence length="321" mass="34683">MKSLGSPADTQERLAESALARWDAFDAERGRYGVAVPGAASPSYHGVESASYLVAPDGGDPAYLLKVTVAEISGLIDQAASLAAARTIHGLGLAPKPVAAFPEQGAILFELLGEGWRAARIDDLRSGGNPARLVEMQRSIGAGPALARDWSVFDGIGDLRGVLATTKVRLPDDASRLFATVDSIGSALAASGIDLRPAHGDPQSSNVMIGPVGALRLVDFDMAANVDPYYQLGILMNELCQFDDEMKPLLEMHEGRFDDPLFARCRLYAAADDLYWALRSLVLDQLSPRRSLEFLKFAEWRLLRCRSLVGRPDFEGLIRSI</sequence>
<feature type="domain" description="Aminoglycoside phosphotransferase" evidence="1">
    <location>
        <begin position="46"/>
        <end position="244"/>
    </location>
</feature>
<dbReference type="OrthoDB" id="179763at2"/>
<evidence type="ECO:0000259" key="1">
    <source>
        <dbReference type="Pfam" id="PF01636"/>
    </source>
</evidence>
<dbReference type="AlphaFoldDB" id="W9H1H7"/>
<keyword evidence="2" id="KW-0808">Transferase</keyword>
<evidence type="ECO:0000313" key="3">
    <source>
        <dbReference type="Proteomes" id="UP000019486"/>
    </source>
</evidence>
<dbReference type="Pfam" id="PF01636">
    <property type="entry name" value="APH"/>
    <property type="match status" value="1"/>
</dbReference>
<dbReference type="STRING" id="1385369.N825_12230"/>